<keyword evidence="1" id="KW-0472">Membrane</keyword>
<dbReference type="PANTHER" id="PTHR21485">
    <property type="entry name" value="HAD SUPERFAMILY MEMBERS CMAS AND KDSC"/>
    <property type="match status" value="1"/>
</dbReference>
<evidence type="ECO:0008006" key="4">
    <source>
        <dbReference type="Google" id="ProtNLM"/>
    </source>
</evidence>
<evidence type="ECO:0000256" key="1">
    <source>
        <dbReference type="SAM" id="Phobius"/>
    </source>
</evidence>
<evidence type="ECO:0000313" key="2">
    <source>
        <dbReference type="EMBL" id="PIR77469.1"/>
    </source>
</evidence>
<keyword evidence="1" id="KW-1133">Transmembrane helix</keyword>
<dbReference type="AlphaFoldDB" id="A0A2M6P1N9"/>
<protein>
    <recommendedName>
        <fullName evidence="4">Acylneuraminate cytidylyltransferase family protein</fullName>
    </recommendedName>
</protein>
<dbReference type="CDD" id="cd02513">
    <property type="entry name" value="CMP-NeuAc_Synthase"/>
    <property type="match status" value="1"/>
</dbReference>
<dbReference type="Proteomes" id="UP000228528">
    <property type="component" value="Unassembled WGS sequence"/>
</dbReference>
<gene>
    <name evidence="2" type="ORF">COU30_02255</name>
</gene>
<dbReference type="SUPFAM" id="SSF53448">
    <property type="entry name" value="Nucleotide-diphospho-sugar transferases"/>
    <property type="match status" value="1"/>
</dbReference>
<proteinExistence type="predicted"/>
<dbReference type="GO" id="GO:0008781">
    <property type="term" value="F:N-acylneuraminate cytidylyltransferase activity"/>
    <property type="evidence" value="ECO:0007669"/>
    <property type="project" value="TreeGrafter"/>
</dbReference>
<organism evidence="2 3">
    <name type="scientific">Candidatus Magasanikbacteria bacterium CG10_big_fil_rev_8_21_14_0_10_38_6</name>
    <dbReference type="NCBI Taxonomy" id="1974647"/>
    <lineage>
        <taxon>Bacteria</taxon>
        <taxon>Candidatus Magasanikiibacteriota</taxon>
    </lineage>
</organism>
<name>A0A2M6P1N9_9BACT</name>
<reference evidence="3" key="1">
    <citation type="submission" date="2017-09" db="EMBL/GenBank/DDBJ databases">
        <title>Depth-based differentiation of microbial function through sediment-hosted aquifers and enrichment of novel symbionts in the deep terrestrial subsurface.</title>
        <authorList>
            <person name="Probst A.J."/>
            <person name="Ladd B."/>
            <person name="Jarett J.K."/>
            <person name="Geller-Mcgrath D.E."/>
            <person name="Sieber C.M.K."/>
            <person name="Emerson J.B."/>
            <person name="Anantharaman K."/>
            <person name="Thomas B.C."/>
            <person name="Malmstrom R."/>
            <person name="Stieglmeier M."/>
            <person name="Klingl A."/>
            <person name="Woyke T."/>
            <person name="Ryan C.M."/>
            <person name="Banfield J.F."/>
        </authorList>
    </citation>
    <scope>NUCLEOTIDE SEQUENCE [LARGE SCALE GENOMIC DNA]</scope>
</reference>
<dbReference type="InterPro" id="IPR029044">
    <property type="entry name" value="Nucleotide-diphossugar_trans"/>
</dbReference>
<accession>A0A2M6P1N9</accession>
<sequence>MLLTKKERDDFMIRVIMSVVCIYSLFMKKILGLITARGGSKRLPRKNIKEFLGKPLLVWSIDVGKQSNVFDHFILSTDDEEIASIGKAHGVDVPFIRPAELATDMATSLDVVIHAVNWMRENRKYYADWIILLEPSCPGRQSFHIQEVKQIIEERDDIDSLVGISRVPGRMSYLKQLENIGDEIVMPVVKSECTNFKRNQDLPITYYVNSAIYAFRVNNLLEGSLWGKRRYGYEMDTVYSQDIDSKDDWIVAEARMKHLLEQ</sequence>
<dbReference type="PANTHER" id="PTHR21485:SF6">
    <property type="entry name" value="N-ACYLNEURAMINATE CYTIDYLYLTRANSFERASE-RELATED"/>
    <property type="match status" value="1"/>
</dbReference>
<dbReference type="Gene3D" id="3.90.550.10">
    <property type="entry name" value="Spore Coat Polysaccharide Biosynthesis Protein SpsA, Chain A"/>
    <property type="match status" value="1"/>
</dbReference>
<dbReference type="InterPro" id="IPR003329">
    <property type="entry name" value="Cytidylyl_trans"/>
</dbReference>
<feature type="transmembrane region" description="Helical" evidence="1">
    <location>
        <begin position="12"/>
        <end position="36"/>
    </location>
</feature>
<keyword evidence="1" id="KW-0812">Transmembrane</keyword>
<dbReference type="EMBL" id="PFBW01000101">
    <property type="protein sequence ID" value="PIR77469.1"/>
    <property type="molecule type" value="Genomic_DNA"/>
</dbReference>
<dbReference type="Pfam" id="PF02348">
    <property type="entry name" value="CTP_transf_3"/>
    <property type="match status" value="1"/>
</dbReference>
<evidence type="ECO:0000313" key="3">
    <source>
        <dbReference type="Proteomes" id="UP000228528"/>
    </source>
</evidence>
<dbReference type="InterPro" id="IPR050793">
    <property type="entry name" value="CMP-NeuNAc_synthase"/>
</dbReference>
<comment type="caution">
    <text evidence="2">The sequence shown here is derived from an EMBL/GenBank/DDBJ whole genome shotgun (WGS) entry which is preliminary data.</text>
</comment>